<dbReference type="AlphaFoldDB" id="A0A507B3T1"/>
<sequence length="147" mass="15900">MSFKYSRDLIYGEPNNDGAAPMWDRPSANDGLIFGPPVTTESPMWNRAPGNVPIFEEAVMSPAPMWNRPGINTPICPCCSSSNSAYCTRHGTPASSRPASSHMAVNTHDDKTLKNIHSTPNLKGNASPQSLGIKGSIKSLRRRASFV</sequence>
<dbReference type="OrthoDB" id="10612004at2759"/>
<protein>
    <submittedName>
        <fullName evidence="1">Uncharacterized protein</fullName>
    </submittedName>
</protein>
<dbReference type="EMBL" id="SKBQ01000048">
    <property type="protein sequence ID" value="TPX11548.1"/>
    <property type="molecule type" value="Genomic_DNA"/>
</dbReference>
<proteinExistence type="predicted"/>
<name>A0A507B3T1_9PEZI</name>
<organism evidence="1 2">
    <name type="scientific">Thyridium curvatum</name>
    <dbReference type="NCBI Taxonomy" id="1093900"/>
    <lineage>
        <taxon>Eukaryota</taxon>
        <taxon>Fungi</taxon>
        <taxon>Dikarya</taxon>
        <taxon>Ascomycota</taxon>
        <taxon>Pezizomycotina</taxon>
        <taxon>Sordariomycetes</taxon>
        <taxon>Sordariomycetidae</taxon>
        <taxon>Thyridiales</taxon>
        <taxon>Thyridiaceae</taxon>
        <taxon>Thyridium</taxon>
    </lineage>
</organism>
<comment type="caution">
    <text evidence="1">The sequence shown here is derived from an EMBL/GenBank/DDBJ whole genome shotgun (WGS) entry which is preliminary data.</text>
</comment>
<keyword evidence="2" id="KW-1185">Reference proteome</keyword>
<dbReference type="GeneID" id="41975206"/>
<dbReference type="RefSeq" id="XP_030993259.1">
    <property type="nucleotide sequence ID" value="XM_031142538.1"/>
</dbReference>
<evidence type="ECO:0000313" key="2">
    <source>
        <dbReference type="Proteomes" id="UP000319257"/>
    </source>
</evidence>
<gene>
    <name evidence="1" type="ORF">E0L32_007759</name>
</gene>
<dbReference type="Proteomes" id="UP000319257">
    <property type="component" value="Unassembled WGS sequence"/>
</dbReference>
<accession>A0A507B3T1</accession>
<dbReference type="InParanoid" id="A0A507B3T1"/>
<reference evidence="1 2" key="1">
    <citation type="submission" date="2019-06" db="EMBL/GenBank/DDBJ databases">
        <title>Draft genome sequence of the filamentous fungus Phialemoniopsis curvata isolated from diesel fuel.</title>
        <authorList>
            <person name="Varaljay V.A."/>
            <person name="Lyon W.J."/>
            <person name="Crouch A.L."/>
            <person name="Drake C.E."/>
            <person name="Hollomon J.M."/>
            <person name="Nadeau L.J."/>
            <person name="Nunn H.S."/>
            <person name="Stevenson B.S."/>
            <person name="Bojanowski C.L."/>
            <person name="Crookes-Goodson W.J."/>
        </authorList>
    </citation>
    <scope>NUCLEOTIDE SEQUENCE [LARGE SCALE GENOMIC DNA]</scope>
    <source>
        <strain evidence="1 2">D216</strain>
    </source>
</reference>
<evidence type="ECO:0000313" key="1">
    <source>
        <dbReference type="EMBL" id="TPX11548.1"/>
    </source>
</evidence>